<dbReference type="GO" id="GO:0001508">
    <property type="term" value="P:action potential"/>
    <property type="evidence" value="ECO:0007669"/>
    <property type="project" value="TreeGrafter"/>
</dbReference>
<name>A0A1G8T5Q5_9GAMM</name>
<evidence type="ECO:0000256" key="6">
    <source>
        <dbReference type="ARBA" id="ARBA00022958"/>
    </source>
</evidence>
<evidence type="ECO:0000256" key="2">
    <source>
        <dbReference type="ARBA" id="ARBA00022448"/>
    </source>
</evidence>
<evidence type="ECO:0000256" key="4">
    <source>
        <dbReference type="ARBA" id="ARBA00022692"/>
    </source>
</evidence>
<keyword evidence="10 13" id="KW-0407">Ion channel</keyword>
<keyword evidence="14" id="KW-1185">Reference proteome</keyword>
<dbReference type="SUPFAM" id="SSF81324">
    <property type="entry name" value="Voltage-gated potassium channels"/>
    <property type="match status" value="1"/>
</dbReference>
<keyword evidence="3" id="KW-0633">Potassium transport</keyword>
<accession>A0A1G8T5Q5</accession>
<dbReference type="PANTHER" id="PTHR11537:SF254">
    <property type="entry name" value="POTASSIUM VOLTAGE-GATED CHANNEL PROTEIN SHAB"/>
    <property type="match status" value="1"/>
</dbReference>
<feature type="transmembrane region" description="Helical" evidence="11">
    <location>
        <begin position="150"/>
        <end position="171"/>
    </location>
</feature>
<proteinExistence type="predicted"/>
<dbReference type="EMBL" id="FNEM01000007">
    <property type="protein sequence ID" value="SDJ36882.1"/>
    <property type="molecule type" value="Genomic_DNA"/>
</dbReference>
<evidence type="ECO:0000256" key="8">
    <source>
        <dbReference type="ARBA" id="ARBA00023065"/>
    </source>
</evidence>
<evidence type="ECO:0000256" key="5">
    <source>
        <dbReference type="ARBA" id="ARBA00022826"/>
    </source>
</evidence>
<dbReference type="Proteomes" id="UP000199527">
    <property type="component" value="Unassembled WGS sequence"/>
</dbReference>
<dbReference type="InterPro" id="IPR005821">
    <property type="entry name" value="Ion_trans_dom"/>
</dbReference>
<evidence type="ECO:0000256" key="3">
    <source>
        <dbReference type="ARBA" id="ARBA00022538"/>
    </source>
</evidence>
<feature type="transmembrane region" description="Helical" evidence="11">
    <location>
        <begin position="27"/>
        <end position="46"/>
    </location>
</feature>
<evidence type="ECO:0000256" key="11">
    <source>
        <dbReference type="SAM" id="Phobius"/>
    </source>
</evidence>
<dbReference type="PANTHER" id="PTHR11537">
    <property type="entry name" value="VOLTAGE-GATED POTASSIUM CHANNEL"/>
    <property type="match status" value="1"/>
</dbReference>
<evidence type="ECO:0000313" key="14">
    <source>
        <dbReference type="Proteomes" id="UP000199527"/>
    </source>
</evidence>
<dbReference type="OrthoDB" id="9799090at2"/>
<evidence type="ECO:0000259" key="12">
    <source>
        <dbReference type="Pfam" id="PF00520"/>
    </source>
</evidence>
<dbReference type="AlphaFoldDB" id="A0A1G8T5Q5"/>
<keyword evidence="9 11" id="KW-0472">Membrane</keyword>
<dbReference type="RefSeq" id="WP_090365196.1">
    <property type="nucleotide sequence ID" value="NZ_FNEM01000007.1"/>
</dbReference>
<dbReference type="Gene3D" id="1.10.287.70">
    <property type="match status" value="1"/>
</dbReference>
<feature type="domain" description="Ion transport" evidence="12">
    <location>
        <begin position="24"/>
        <end position="236"/>
    </location>
</feature>
<evidence type="ECO:0000256" key="10">
    <source>
        <dbReference type="ARBA" id="ARBA00023303"/>
    </source>
</evidence>
<keyword evidence="8" id="KW-0406">Ion transport</keyword>
<organism evidence="13 14">
    <name type="scientific">Ferrimonas sediminum</name>
    <dbReference type="NCBI Taxonomy" id="718193"/>
    <lineage>
        <taxon>Bacteria</taxon>
        <taxon>Pseudomonadati</taxon>
        <taxon>Pseudomonadota</taxon>
        <taxon>Gammaproteobacteria</taxon>
        <taxon>Alteromonadales</taxon>
        <taxon>Ferrimonadaceae</taxon>
        <taxon>Ferrimonas</taxon>
    </lineage>
</organism>
<keyword evidence="7 11" id="KW-1133">Transmembrane helix</keyword>
<comment type="subcellular location">
    <subcellularLocation>
        <location evidence="1">Membrane</location>
        <topology evidence="1">Multi-pass membrane protein</topology>
    </subcellularLocation>
</comment>
<keyword evidence="2" id="KW-0813">Transport</keyword>
<evidence type="ECO:0000256" key="9">
    <source>
        <dbReference type="ARBA" id="ARBA00023136"/>
    </source>
</evidence>
<gene>
    <name evidence="13" type="ORF">SAMN04488540_107118</name>
</gene>
<evidence type="ECO:0000313" key="13">
    <source>
        <dbReference type="EMBL" id="SDJ36882.1"/>
    </source>
</evidence>
<dbReference type="PRINTS" id="PR00169">
    <property type="entry name" value="KCHANNEL"/>
</dbReference>
<keyword evidence="5" id="KW-0631">Potassium channel</keyword>
<feature type="transmembrane region" description="Helical" evidence="11">
    <location>
        <begin position="209"/>
        <end position="231"/>
    </location>
</feature>
<dbReference type="GO" id="GO:0008076">
    <property type="term" value="C:voltage-gated potassium channel complex"/>
    <property type="evidence" value="ECO:0007669"/>
    <property type="project" value="InterPro"/>
</dbReference>
<keyword evidence="4 11" id="KW-0812">Transmembrane</keyword>
<keyword evidence="6" id="KW-0630">Potassium</keyword>
<feature type="transmembrane region" description="Helical" evidence="11">
    <location>
        <begin position="58"/>
        <end position="77"/>
    </location>
</feature>
<evidence type="ECO:0000256" key="7">
    <source>
        <dbReference type="ARBA" id="ARBA00022989"/>
    </source>
</evidence>
<protein>
    <submittedName>
        <fullName evidence="13">Voltage-gated potassium channel</fullName>
    </submittedName>
</protein>
<sequence length="272" mass="30777">MQYNSLKERVFDVIFGTDTLAGKRFDLALLLTIILSVVVVMLDSIDALNAQWSQWFRYAEWGFTLLFSFEYLLRLWASPKPGHYAKSFYGIIDLLAILPSYLQLLLPGSQYLLVLRLLRVMRVFRIIKAIRYLAEANMLWRSIKASLRKITVFFTFVLLLACIMGSIMYALEGPASGFTSIPKGVYWAIVTITTVGYGDISPQTPLGQFVASVTMIIGYSVIAVPTGIFTAQISQEMNLHRDLRRCENCDRSGHDTDALFCNHCGTELEEQV</sequence>
<reference evidence="14" key="1">
    <citation type="submission" date="2016-10" db="EMBL/GenBank/DDBJ databases">
        <authorList>
            <person name="Varghese N."/>
            <person name="Submissions S."/>
        </authorList>
    </citation>
    <scope>NUCLEOTIDE SEQUENCE [LARGE SCALE GENOMIC DNA]</scope>
    <source>
        <strain evidence="14">DSM 23317</strain>
    </source>
</reference>
<dbReference type="Pfam" id="PF00520">
    <property type="entry name" value="Ion_trans"/>
    <property type="match status" value="1"/>
</dbReference>
<dbReference type="InterPro" id="IPR028325">
    <property type="entry name" value="VG_K_chnl"/>
</dbReference>
<feature type="transmembrane region" description="Helical" evidence="11">
    <location>
        <begin position="97"/>
        <end position="118"/>
    </location>
</feature>
<evidence type="ECO:0000256" key="1">
    <source>
        <dbReference type="ARBA" id="ARBA00004141"/>
    </source>
</evidence>
<dbReference type="GO" id="GO:0005249">
    <property type="term" value="F:voltage-gated potassium channel activity"/>
    <property type="evidence" value="ECO:0007669"/>
    <property type="project" value="InterPro"/>
</dbReference>